<feature type="domain" description="C2H2-type" evidence="12">
    <location>
        <begin position="800"/>
        <end position="818"/>
    </location>
</feature>
<dbReference type="InterPro" id="IPR013087">
    <property type="entry name" value="Znf_C2H2_type"/>
</dbReference>
<dbReference type="GO" id="GO:0005634">
    <property type="term" value="C:nucleus"/>
    <property type="evidence" value="ECO:0007669"/>
    <property type="project" value="UniProtKB-SubCell"/>
</dbReference>
<feature type="region of interest" description="Disordered" evidence="11">
    <location>
        <begin position="726"/>
        <end position="762"/>
    </location>
</feature>
<dbReference type="EMBL" id="CAJHNH020004016">
    <property type="protein sequence ID" value="CAG5130426.1"/>
    <property type="molecule type" value="Genomic_DNA"/>
</dbReference>
<evidence type="ECO:0000259" key="12">
    <source>
        <dbReference type="PROSITE" id="PS50157"/>
    </source>
</evidence>
<dbReference type="PANTHER" id="PTHR16515">
    <property type="entry name" value="PR DOMAIN ZINC FINGER PROTEIN"/>
    <property type="match status" value="1"/>
</dbReference>
<feature type="domain" description="C2H2-type" evidence="12">
    <location>
        <begin position="1138"/>
        <end position="1160"/>
    </location>
</feature>
<protein>
    <submittedName>
        <fullName evidence="14">Uncharacterized protein</fullName>
    </submittedName>
</protein>
<evidence type="ECO:0000256" key="11">
    <source>
        <dbReference type="SAM" id="MobiDB-lite"/>
    </source>
</evidence>
<evidence type="ECO:0000256" key="5">
    <source>
        <dbReference type="ARBA" id="ARBA00022833"/>
    </source>
</evidence>
<name>A0A8S3ZT45_9EUPU</name>
<feature type="region of interest" description="Disordered" evidence="11">
    <location>
        <begin position="445"/>
        <end position="468"/>
    </location>
</feature>
<keyword evidence="15" id="KW-1185">Reference proteome</keyword>
<feature type="region of interest" description="Disordered" evidence="11">
    <location>
        <begin position="262"/>
        <end position="332"/>
    </location>
</feature>
<dbReference type="PROSITE" id="PS50157">
    <property type="entry name" value="ZINC_FINGER_C2H2_2"/>
    <property type="match status" value="17"/>
</dbReference>
<feature type="domain" description="C2H2-type" evidence="12">
    <location>
        <begin position="774"/>
        <end position="801"/>
    </location>
</feature>
<evidence type="ECO:0000256" key="6">
    <source>
        <dbReference type="ARBA" id="ARBA00023015"/>
    </source>
</evidence>
<dbReference type="InterPro" id="IPR017956">
    <property type="entry name" value="AT_hook_DNA-bd_motif"/>
</dbReference>
<dbReference type="InterPro" id="IPR046341">
    <property type="entry name" value="SET_dom_sf"/>
</dbReference>
<dbReference type="Pfam" id="PF00096">
    <property type="entry name" value="zf-C2H2"/>
    <property type="match status" value="8"/>
</dbReference>
<evidence type="ECO:0000256" key="7">
    <source>
        <dbReference type="ARBA" id="ARBA00023125"/>
    </source>
</evidence>
<keyword evidence="3" id="KW-0677">Repeat</keyword>
<feature type="domain" description="C2H2-type" evidence="12">
    <location>
        <begin position="865"/>
        <end position="894"/>
    </location>
</feature>
<keyword evidence="5" id="KW-0862">Zinc</keyword>
<feature type="compositionally biased region" description="Acidic residues" evidence="11">
    <location>
        <begin position="451"/>
        <end position="464"/>
    </location>
</feature>
<reference evidence="14" key="1">
    <citation type="submission" date="2021-04" db="EMBL/GenBank/DDBJ databases">
        <authorList>
            <consortium name="Molecular Ecology Group"/>
        </authorList>
    </citation>
    <scope>NUCLEOTIDE SEQUENCE</scope>
</reference>
<dbReference type="Pfam" id="PF21549">
    <property type="entry name" value="PRDM2_PR"/>
    <property type="match status" value="1"/>
</dbReference>
<evidence type="ECO:0000313" key="14">
    <source>
        <dbReference type="EMBL" id="CAG5130426.1"/>
    </source>
</evidence>
<sequence>MEEEKAKESGGDVECDVCGKGHLTEECPELDLSSSKFIPQISKARLTVPLYLNPVEFPDGGVGIIALQPIFKKTQLGPFEAKKTMHDIERDDLFVLKILSKDGSFISLDASSEAHCNWMALVQVAKTEEEQNCMAYQLGINIFFNTTRDVAAGDELKVWYAPQYAKKLKKSLLPDGTTKSMLGEVLLPDADAVEEVHENDGMEGEESRDADESRDSDDIHPDDVEGDYTCKHCFEKFTSQFLFAKHIRDHLFPVYNYTEGPPRRGRRPVPLKIGDYKSYSMGLRGRPRGIGRGRGRPRGSHARMVRTGSGRGPGRPKRVFPESETEEEPGSKVAKIVADDGEEANNQAGMESFSEVAENGSGDTVETSNKEEEAEEINVVEKKRRGRPRKTKAEIPEDSSVVDTSEVSPNKFDTIETPLVYESFQRPRRSARAFRGLGKLGKWLKYPGEASSDEETPVGESEEDERVKPVRKRFGVAMAASLRKAAMDDITSPVPRKRAVASLKSPSRDFGDAAAVKNIKAENVELSSIENSSVLQETAKADDMISTVSVEDPQTEESPKKYIVVTKGDTTTAYEITESLEMGPSDSIASVLSEADIQSHISDPGRTTEMGTVDISEVVHEEVESAVRTDSGNNKENEVEVGTQEEVVGVAQHERKNTIADLDGTDALTALVNAAISADKVPDPIAMVAADLYEERSMDDDSDSDEYKASYRKVSSRGNGYVQTLEAGEVDESDPHSQPLRQRRKKRRRGDDPELEDLERRTKIVEGPNGTEEFACGICSKHFTQLKYLKLHLPAHTDRYRCNICGKRFARNESLMKHTCDDTATLVEQNVDEDGNDTFCCRECGRSFNQLNFAIRHASMHRARFNCEKCGRTFLRQDLLDEHDCVGGHLEEGEVQGEAIHECQICKQSFTSGKYLFRHMAMHTDIYKCEVCAKCYSRKDSLQRHISRCCPELSGEYNVHVCPNCKKTFGTQLGLQNHTLNCGKYQCGACKVAYFSLKDLAEHECAGKVLNEKASVQFPCKECNKTFASIAYLVRHEASHHGAFKCDLCNRVFIRKEELNWHTPVCTTHQKIQQEGSAPCETCGEVFNEWLAFKEHHMTHTHPHKCDRCGKRFIKIGSLHNHKCEAVGETGMDQSNLLSCDICQKTFKNERYLSRHLSLHGQPDLHFSCSSRSNMMKHMKVHGAKHAECPICHKKFHYENYLKLHVATVHEKQYQLQCTHCGKVLYSKTGLIAHIKQFHADTIKLYPCPKCGKTFRQKGNMKTHLISHTKDRAYKCDSCTKAFKYPDQLNRHRLEHTLSQKYSCELCDKQFVRTYELRNHMRNYHSGYVYVCGVCHECCAHRHTIIRHYKRKHPEVGNVFEEKPEFIDSLQKPVTAVSHSRLMFEPEDMKPGIVHMGLPTHEIIVTAEDGSHAYSSREMILHQTSSGELVSGDQNLHDVMEVSNGEQTLFILKVVNQDENGTMQEMELTDDTKAHLAQLLQAHGAGQDTITHIRLGDQTLQIQREDGSTIMGDDSEQMEMIQEIKFDPQQLAELQSHGESVVTKLDPDALGMSETVENIVQQSQAVVSAMKAVTSGRAAMEGLQVVEMDGGRLGHIIHMEDGGQVLEMSSGGAQVIQMESGQVIHLEQSHLDELEQGNGVVVSGDFGAHDIEGLSELKVTKRRGSNGEIVVEVEGHDGQMVDLSHIAEAQAGLSSVDLEISQQNHDDLEVEAEESIQEHCEEESQEILTEVNMTD</sequence>
<evidence type="ECO:0000256" key="4">
    <source>
        <dbReference type="ARBA" id="ARBA00022771"/>
    </source>
</evidence>
<dbReference type="FunFam" id="3.30.160.60:FF:001228">
    <property type="entry name" value="Zinc finger protein 236"/>
    <property type="match status" value="1"/>
</dbReference>
<evidence type="ECO:0000256" key="10">
    <source>
        <dbReference type="PROSITE-ProRule" id="PRU00042"/>
    </source>
</evidence>
<dbReference type="Proteomes" id="UP000678393">
    <property type="component" value="Unassembled WGS sequence"/>
</dbReference>
<feature type="domain" description="C2H2-type" evidence="12">
    <location>
        <begin position="1078"/>
        <end position="1105"/>
    </location>
</feature>
<keyword evidence="7" id="KW-0238">DNA-binding</keyword>
<feature type="domain" description="C2H2-type" evidence="12">
    <location>
        <begin position="1104"/>
        <end position="1131"/>
    </location>
</feature>
<evidence type="ECO:0000256" key="3">
    <source>
        <dbReference type="ARBA" id="ARBA00022737"/>
    </source>
</evidence>
<dbReference type="SUPFAM" id="SSF57667">
    <property type="entry name" value="beta-beta-alpha zinc fingers"/>
    <property type="match status" value="8"/>
</dbReference>
<feature type="domain" description="C2H2-type" evidence="12">
    <location>
        <begin position="1018"/>
        <end position="1045"/>
    </location>
</feature>
<dbReference type="GO" id="GO:0008270">
    <property type="term" value="F:zinc ion binding"/>
    <property type="evidence" value="ECO:0007669"/>
    <property type="project" value="UniProtKB-KW"/>
</dbReference>
<dbReference type="Gene3D" id="2.170.270.10">
    <property type="entry name" value="SET domain"/>
    <property type="match status" value="1"/>
</dbReference>
<dbReference type="PANTHER" id="PTHR16515:SF49">
    <property type="entry name" value="GASTRULA ZINC FINGER PROTEIN XLCGF49.1-LIKE-RELATED"/>
    <property type="match status" value="1"/>
</dbReference>
<organism evidence="14 15">
    <name type="scientific">Candidula unifasciata</name>
    <dbReference type="NCBI Taxonomy" id="100452"/>
    <lineage>
        <taxon>Eukaryota</taxon>
        <taxon>Metazoa</taxon>
        <taxon>Spiralia</taxon>
        <taxon>Lophotrochozoa</taxon>
        <taxon>Mollusca</taxon>
        <taxon>Gastropoda</taxon>
        <taxon>Heterobranchia</taxon>
        <taxon>Euthyneura</taxon>
        <taxon>Panpulmonata</taxon>
        <taxon>Eupulmonata</taxon>
        <taxon>Stylommatophora</taxon>
        <taxon>Helicina</taxon>
        <taxon>Helicoidea</taxon>
        <taxon>Geomitridae</taxon>
        <taxon>Candidula</taxon>
    </lineage>
</organism>
<comment type="subcellular location">
    <subcellularLocation>
        <location evidence="1">Nucleus</location>
    </subcellularLocation>
</comment>
<keyword evidence="2" id="KW-0479">Metal-binding</keyword>
<feature type="domain" description="C2H2-type" evidence="12">
    <location>
        <begin position="1274"/>
        <end position="1301"/>
    </location>
</feature>
<dbReference type="Pfam" id="PF13912">
    <property type="entry name" value="zf-C2H2_6"/>
    <property type="match status" value="2"/>
</dbReference>
<keyword evidence="9" id="KW-0539">Nucleus</keyword>
<feature type="compositionally biased region" description="Basic residues" evidence="11">
    <location>
        <begin position="285"/>
        <end position="304"/>
    </location>
</feature>
<feature type="domain" description="C2H2-type" evidence="12">
    <location>
        <begin position="228"/>
        <end position="250"/>
    </location>
</feature>
<evidence type="ECO:0000256" key="8">
    <source>
        <dbReference type="ARBA" id="ARBA00023163"/>
    </source>
</evidence>
<feature type="domain" description="C2H2-type" evidence="12">
    <location>
        <begin position="1216"/>
        <end position="1244"/>
    </location>
</feature>
<accession>A0A8S3ZT45</accession>
<dbReference type="OrthoDB" id="6226898at2759"/>
<comment type="caution">
    <text evidence="14">The sequence shown here is derived from an EMBL/GenBank/DDBJ whole genome shotgun (WGS) entry which is preliminary data.</text>
</comment>
<evidence type="ECO:0000256" key="1">
    <source>
        <dbReference type="ARBA" id="ARBA00004123"/>
    </source>
</evidence>
<evidence type="ECO:0000259" key="13">
    <source>
        <dbReference type="PROSITE" id="PS50280"/>
    </source>
</evidence>
<evidence type="ECO:0000313" key="15">
    <source>
        <dbReference type="Proteomes" id="UP000678393"/>
    </source>
</evidence>
<dbReference type="SMART" id="SM00355">
    <property type="entry name" value="ZnF_C2H2"/>
    <property type="match status" value="20"/>
</dbReference>
<feature type="region of interest" description="Disordered" evidence="11">
    <location>
        <begin position="352"/>
        <end position="409"/>
    </location>
</feature>
<feature type="domain" description="C2H2-type" evidence="12">
    <location>
        <begin position="927"/>
        <end position="958"/>
    </location>
</feature>
<gene>
    <name evidence="14" type="ORF">CUNI_LOCUS15984</name>
</gene>
<feature type="region of interest" description="Disordered" evidence="11">
    <location>
        <begin position="197"/>
        <end position="222"/>
    </location>
</feature>
<feature type="domain" description="C2H2-type" evidence="12">
    <location>
        <begin position="1044"/>
        <end position="1074"/>
    </location>
</feature>
<feature type="domain" description="C2H2-type" evidence="12">
    <location>
        <begin position="1246"/>
        <end position="1273"/>
    </location>
</feature>
<feature type="domain" description="C2H2-type" evidence="12">
    <location>
        <begin position="1302"/>
        <end position="1327"/>
    </location>
</feature>
<feature type="domain" description="SET" evidence="13">
    <location>
        <begin position="48"/>
        <end position="161"/>
    </location>
</feature>
<feature type="compositionally biased region" description="Low complexity" evidence="11">
    <location>
        <begin position="398"/>
        <end position="408"/>
    </location>
</feature>
<feature type="domain" description="C2H2-type" evidence="12">
    <location>
        <begin position="901"/>
        <end position="928"/>
    </location>
</feature>
<keyword evidence="6" id="KW-0805">Transcription regulation</keyword>
<dbReference type="Gene3D" id="3.30.160.60">
    <property type="entry name" value="Classic Zinc Finger"/>
    <property type="match status" value="9"/>
</dbReference>
<dbReference type="GO" id="GO:0010468">
    <property type="term" value="P:regulation of gene expression"/>
    <property type="evidence" value="ECO:0007669"/>
    <property type="project" value="TreeGrafter"/>
</dbReference>
<evidence type="ECO:0000256" key="2">
    <source>
        <dbReference type="ARBA" id="ARBA00022723"/>
    </source>
</evidence>
<feature type="domain" description="C2H2-type" evidence="12">
    <location>
        <begin position="839"/>
        <end position="866"/>
    </location>
</feature>
<dbReference type="InterPro" id="IPR036236">
    <property type="entry name" value="Znf_C2H2_sf"/>
</dbReference>
<keyword evidence="8" id="KW-0804">Transcription</keyword>
<dbReference type="InterPro" id="IPR001214">
    <property type="entry name" value="SET_dom"/>
</dbReference>
<dbReference type="SMART" id="SM00384">
    <property type="entry name" value="AT_hook"/>
    <property type="match status" value="3"/>
</dbReference>
<evidence type="ECO:0000256" key="9">
    <source>
        <dbReference type="ARBA" id="ARBA00023242"/>
    </source>
</evidence>
<dbReference type="InterPro" id="IPR050331">
    <property type="entry name" value="Zinc_finger"/>
</dbReference>
<feature type="domain" description="C2H2-type" evidence="12">
    <location>
        <begin position="1187"/>
        <end position="1215"/>
    </location>
</feature>
<dbReference type="PROSITE" id="PS50280">
    <property type="entry name" value="SET"/>
    <property type="match status" value="1"/>
</dbReference>
<proteinExistence type="predicted"/>
<dbReference type="PROSITE" id="PS00028">
    <property type="entry name" value="ZINC_FINGER_C2H2_1"/>
    <property type="match status" value="13"/>
</dbReference>
<keyword evidence="4 10" id="KW-0863">Zinc-finger</keyword>
<dbReference type="GO" id="GO:0003677">
    <property type="term" value="F:DNA binding"/>
    <property type="evidence" value="ECO:0007669"/>
    <property type="project" value="UniProtKB-KW"/>
</dbReference>